<accession>A0ABN0BHF1</accession>
<evidence type="ECO:0000313" key="1">
    <source>
        <dbReference type="EMBL" id="EFR52342.1"/>
    </source>
</evidence>
<proteinExistence type="predicted"/>
<protein>
    <submittedName>
        <fullName evidence="1">Uncharacterized protein</fullName>
    </submittedName>
</protein>
<name>A0ABN0BHF1_BACFG</name>
<evidence type="ECO:0000313" key="2">
    <source>
        <dbReference type="Proteomes" id="UP000005101"/>
    </source>
</evidence>
<reference evidence="1 2" key="1">
    <citation type="submission" date="2008-12" db="EMBL/GenBank/DDBJ databases">
        <title>Annotation of Bacteroides fragilis strain 3_1_12.</title>
        <authorList>
            <consortium name="The Broad Institute Genome Sequencing Platform"/>
            <person name="Ward D."/>
            <person name="Young S.K."/>
            <person name="Kodira C.D."/>
            <person name="Zeng Q."/>
            <person name="Koehrsen M."/>
            <person name="Alvarado L."/>
            <person name="Berlin A."/>
            <person name="Borenstein D."/>
            <person name="Chen Z."/>
            <person name="Engels R."/>
            <person name="Freedman E."/>
            <person name="Gellesch M."/>
            <person name="Goldberg J."/>
            <person name="Griggs A."/>
            <person name="Gujja S."/>
            <person name="Heiman D."/>
            <person name="Hepburn T."/>
            <person name="Howarth C."/>
            <person name="Jen D."/>
            <person name="Larson L."/>
            <person name="Lewis B."/>
            <person name="Mehta T."/>
            <person name="Park D."/>
            <person name="Pearson M."/>
            <person name="Roberts A."/>
            <person name="Saif S."/>
            <person name="Shea T."/>
            <person name="Shenoy N."/>
            <person name="Sisk P."/>
            <person name="Stolte C."/>
            <person name="Sykes S."/>
            <person name="Walk T."/>
            <person name="White J."/>
            <person name="Yandava C."/>
            <person name="Allen-Vercoe E."/>
            <person name="Strauss J."/>
            <person name="Ambrose C."/>
            <person name="Lander E."/>
            <person name="Nusbaum C."/>
            <person name="Galagan J."/>
            <person name="Birren B."/>
        </authorList>
    </citation>
    <scope>NUCLEOTIDE SEQUENCE [LARGE SCALE GENOMIC DNA]</scope>
    <source>
        <strain evidence="1 2">3_1_12</strain>
    </source>
</reference>
<organism evidence="1 2">
    <name type="scientific">Bacteroides fragilis 3_1_12</name>
    <dbReference type="NCBI Taxonomy" id="457424"/>
    <lineage>
        <taxon>Bacteria</taxon>
        <taxon>Pseudomonadati</taxon>
        <taxon>Bacteroidota</taxon>
        <taxon>Bacteroidia</taxon>
        <taxon>Bacteroidales</taxon>
        <taxon>Bacteroidaceae</taxon>
        <taxon>Bacteroides</taxon>
    </lineage>
</organism>
<gene>
    <name evidence="1" type="ORF">BFAG_01037</name>
</gene>
<dbReference type="EMBL" id="EQ973213">
    <property type="protein sequence ID" value="EFR52342.1"/>
    <property type="molecule type" value="Genomic_DNA"/>
</dbReference>
<dbReference type="Proteomes" id="UP000005101">
    <property type="component" value="Unassembled WGS sequence"/>
</dbReference>
<sequence length="49" mass="5964">MIFFRRLFSLVFHDIENLKLEISSNMWVRRHCCIPMIIVSSYCMDKIKV</sequence>
<keyword evidence="2" id="KW-1185">Reference proteome</keyword>